<dbReference type="GO" id="GO:0000171">
    <property type="term" value="F:ribonuclease MRP activity"/>
    <property type="evidence" value="ECO:0007669"/>
    <property type="project" value="TreeGrafter"/>
</dbReference>
<dbReference type="GO" id="GO:0006364">
    <property type="term" value="P:rRNA processing"/>
    <property type="evidence" value="ECO:0007669"/>
    <property type="project" value="InterPro"/>
</dbReference>
<dbReference type="KEGG" id="zmk:HG535_0H03470"/>
<dbReference type="GO" id="GO:0000172">
    <property type="term" value="C:ribonuclease MRP complex"/>
    <property type="evidence" value="ECO:0007669"/>
    <property type="project" value="TreeGrafter"/>
</dbReference>
<keyword evidence="3" id="KW-1185">Reference proteome</keyword>
<accession>A0A7H9B990</accession>
<proteinExistence type="predicted"/>
<dbReference type="EMBL" id="CP058611">
    <property type="protein sequence ID" value="QLG75020.1"/>
    <property type="molecule type" value="Genomic_DNA"/>
</dbReference>
<dbReference type="AlphaFoldDB" id="A0A7H9B990"/>
<dbReference type="GO" id="GO:0034965">
    <property type="term" value="P:intronic box C/D snoRNA processing"/>
    <property type="evidence" value="ECO:0007669"/>
    <property type="project" value="TreeGrafter"/>
</dbReference>
<gene>
    <name evidence="2" type="ORF">HG535_0H03470</name>
</gene>
<reference evidence="2 3" key="1">
    <citation type="submission" date="2020-07" db="EMBL/GenBank/DDBJ databases">
        <title>The yeast mating-type switching endonuclease HO is a domesticated member of an unorthodox homing genetic element family.</title>
        <authorList>
            <person name="Coughlan A.Y."/>
            <person name="Lombardi L."/>
            <person name="Braun-Galleani S."/>
            <person name="Martos A.R."/>
            <person name="Galeote V."/>
            <person name="Bigey F."/>
            <person name="Dequin S."/>
            <person name="Byrne K.P."/>
            <person name="Wolfe K.H."/>
        </authorList>
    </citation>
    <scope>NUCLEOTIDE SEQUENCE [LARGE SCALE GENOMIC DNA]</scope>
    <source>
        <strain evidence="2 3">NRRL Y-6702</strain>
    </source>
</reference>
<dbReference type="Pfam" id="PF08228">
    <property type="entry name" value="RNase_P_pop3"/>
    <property type="match status" value="1"/>
</dbReference>
<evidence type="ECO:0000256" key="1">
    <source>
        <dbReference type="SAM" id="MobiDB-lite"/>
    </source>
</evidence>
<evidence type="ECO:0000313" key="3">
    <source>
        <dbReference type="Proteomes" id="UP000509704"/>
    </source>
</evidence>
<feature type="compositionally biased region" description="Basic and acidic residues" evidence="1">
    <location>
        <begin position="196"/>
        <end position="211"/>
    </location>
</feature>
<dbReference type="RefSeq" id="XP_037146745.1">
    <property type="nucleotide sequence ID" value="XM_037290850.1"/>
</dbReference>
<dbReference type="PANTHER" id="PTHR28272:SF1">
    <property type="entry name" value="RIBONUCLEASES P_MRP PROTEIN SUBUNIT POP3"/>
    <property type="match status" value="1"/>
</dbReference>
<organism evidence="2 3">
    <name type="scientific">Zygotorulaspora mrakii</name>
    <name type="common">Zygosaccharomyces mrakii</name>
    <dbReference type="NCBI Taxonomy" id="42260"/>
    <lineage>
        <taxon>Eukaryota</taxon>
        <taxon>Fungi</taxon>
        <taxon>Dikarya</taxon>
        <taxon>Ascomycota</taxon>
        <taxon>Saccharomycotina</taxon>
        <taxon>Saccharomycetes</taxon>
        <taxon>Saccharomycetales</taxon>
        <taxon>Saccharomycetaceae</taxon>
        <taxon>Zygotorulaspora</taxon>
    </lineage>
</organism>
<dbReference type="GeneID" id="59238823"/>
<feature type="region of interest" description="Disordered" evidence="1">
    <location>
        <begin position="191"/>
        <end position="211"/>
    </location>
</feature>
<dbReference type="OrthoDB" id="20109at2759"/>
<protein>
    <submittedName>
        <fullName evidence="2">Uncharacterized protein</fullName>
    </submittedName>
</protein>
<dbReference type="GO" id="GO:0008033">
    <property type="term" value="P:tRNA processing"/>
    <property type="evidence" value="ECO:0007669"/>
    <property type="project" value="InterPro"/>
</dbReference>
<sequence length="211" mass="24018">MSLKAIEKHAAQRRQVYKPVLDNPFTNEAHLWPHVTEQQFVWDLVQATVLSKIGNFSEVAKDQWPWDLSVEYNEIVRFLESQSAEVFLFACNRDAMVSSVLLQQVPLMCQMSECEVTLVQLPKGSLQVLQRCLPAAKDGLLMLQCNKKLNCNFVAQIKTRVDKLQFPWLDSVKYRPTSIGLVRTTVPLAKGKAKAKRSDKGITKDKAERKS</sequence>
<dbReference type="GO" id="GO:0004526">
    <property type="term" value="F:ribonuclease P activity"/>
    <property type="evidence" value="ECO:0007669"/>
    <property type="project" value="TreeGrafter"/>
</dbReference>
<dbReference type="GO" id="GO:0005829">
    <property type="term" value="C:cytosol"/>
    <property type="evidence" value="ECO:0007669"/>
    <property type="project" value="TreeGrafter"/>
</dbReference>
<dbReference type="InterPro" id="IPR013241">
    <property type="entry name" value="RNase_P_Pop3"/>
</dbReference>
<dbReference type="PANTHER" id="PTHR28272">
    <property type="entry name" value="RIBONUCLEASES P/MRP PROTEIN SUBUNIT POP3"/>
    <property type="match status" value="1"/>
</dbReference>
<dbReference type="Proteomes" id="UP000509704">
    <property type="component" value="Chromosome 8"/>
</dbReference>
<evidence type="ECO:0000313" key="2">
    <source>
        <dbReference type="EMBL" id="QLG75020.1"/>
    </source>
</evidence>
<name>A0A7H9B990_ZYGMR</name>
<dbReference type="GO" id="GO:0005655">
    <property type="term" value="C:nucleolar ribonuclease P complex"/>
    <property type="evidence" value="ECO:0007669"/>
    <property type="project" value="TreeGrafter"/>
</dbReference>